<reference evidence="2 3" key="1">
    <citation type="submission" date="2018-08" db="EMBL/GenBank/DDBJ databases">
        <title>A genome reference for cultivated species of the human gut microbiota.</title>
        <authorList>
            <person name="Zou Y."/>
            <person name="Xue W."/>
            <person name="Luo G."/>
        </authorList>
    </citation>
    <scope>NUCLEOTIDE SEQUENCE [LARGE SCALE GENOMIC DNA]</scope>
    <source>
        <strain evidence="2 3">AM31-16AC</strain>
    </source>
</reference>
<dbReference type="InterPro" id="IPR008964">
    <property type="entry name" value="Invasin/intimin_cell_adhesion"/>
</dbReference>
<comment type="caution">
    <text evidence="2">The sequence shown here is derived from an EMBL/GenBank/DDBJ whole genome shotgun (WGS) entry which is preliminary data.</text>
</comment>
<proteinExistence type="predicted"/>
<evidence type="ECO:0000313" key="3">
    <source>
        <dbReference type="Proteomes" id="UP000284689"/>
    </source>
</evidence>
<dbReference type="Proteomes" id="UP000284689">
    <property type="component" value="Unassembled WGS sequence"/>
</dbReference>
<feature type="domain" description="BIG2" evidence="1">
    <location>
        <begin position="119"/>
        <end position="195"/>
    </location>
</feature>
<dbReference type="InterPro" id="IPR003343">
    <property type="entry name" value="Big_2"/>
</dbReference>
<name>A0A414FHQ5_9BACE</name>
<dbReference type="Gene3D" id="2.60.40.1080">
    <property type="match status" value="2"/>
</dbReference>
<organism evidence="2 3">
    <name type="scientific">Bacteroides caccae</name>
    <dbReference type="NCBI Taxonomy" id="47678"/>
    <lineage>
        <taxon>Bacteria</taxon>
        <taxon>Pseudomonadati</taxon>
        <taxon>Bacteroidota</taxon>
        <taxon>Bacteroidia</taxon>
        <taxon>Bacteroidales</taxon>
        <taxon>Bacteroidaceae</taxon>
        <taxon>Bacteroides</taxon>
    </lineage>
</organism>
<dbReference type="EMBL" id="QSJD01000021">
    <property type="protein sequence ID" value="RHD46789.1"/>
    <property type="molecule type" value="Genomic_DNA"/>
</dbReference>
<dbReference type="Pfam" id="PF02368">
    <property type="entry name" value="Big_2"/>
    <property type="match status" value="2"/>
</dbReference>
<dbReference type="SMART" id="SM00635">
    <property type="entry name" value="BID_2"/>
    <property type="match status" value="2"/>
</dbReference>
<feature type="domain" description="BIG2" evidence="1">
    <location>
        <begin position="32"/>
        <end position="107"/>
    </location>
</feature>
<protein>
    <recommendedName>
        <fullName evidence="1">BIG2 domain-containing protein</fullName>
    </recommendedName>
</protein>
<dbReference type="AlphaFoldDB" id="A0A414FHQ5"/>
<gene>
    <name evidence="2" type="ORF">DW794_13765</name>
</gene>
<evidence type="ECO:0000259" key="1">
    <source>
        <dbReference type="SMART" id="SM00635"/>
    </source>
</evidence>
<dbReference type="RefSeq" id="WP_122264785.1">
    <property type="nucleotide sequence ID" value="NZ_QSJD01000021.1"/>
</dbReference>
<sequence>MGRAIQVTDLSFTTNLGKITIISGGDIPEVIEISGINIVGKASTIQDYLQLSVSYTPSNTTQKGVTWKSSDDAIATVNSSGYITVKKSGTVTITATSMYNSSLVDSFTANCSVSQTQIPVTSLSVTGSTSGKIGETIQLTATVQPANATNKSVTWQSSNEAIATVDSSGLVTLKAEGNVTITATSVSETSISNTISIAVTASSSATGSAVEVYNAYLTASGRPSTSQLLNMLNELKDNGILDKMDELYYLAGSSYQQVKFNIVNTAQTLVIPSSNSANFIINTDGIKSADSSRNHFLTMNTILPISDSFIAQCGKDYELGRWICGYKTSVWEVAIQPNLDSGNILRLISSNQLSATPDNTVESGATVLSLSGDKKWYYDNSKGSFEGTYDPRTAEVINGPGILFMNNGSEFTSNPGISAKFACCGSTALTKAESLKLRELFDKYYSLL</sequence>
<accession>A0A414FHQ5</accession>
<dbReference type="SUPFAM" id="SSF49373">
    <property type="entry name" value="Invasin/intimin cell-adhesion fragments"/>
    <property type="match status" value="2"/>
</dbReference>
<evidence type="ECO:0000313" key="2">
    <source>
        <dbReference type="EMBL" id="RHD46789.1"/>
    </source>
</evidence>